<dbReference type="Proteomes" id="UP000324632">
    <property type="component" value="Chromosome 21"/>
</dbReference>
<reference evidence="2 3" key="1">
    <citation type="journal article" date="2019" name="Mol. Ecol. Resour.">
        <title>Chromosome-level genome assembly of Triplophysa tibetana, a fish adapted to the harsh high-altitude environment of the Tibetan Plateau.</title>
        <authorList>
            <person name="Yang X."/>
            <person name="Liu H."/>
            <person name="Ma Z."/>
            <person name="Zou Y."/>
            <person name="Zou M."/>
            <person name="Mao Y."/>
            <person name="Li X."/>
            <person name="Wang H."/>
            <person name="Chen T."/>
            <person name="Wang W."/>
            <person name="Yang R."/>
        </authorList>
    </citation>
    <scope>NUCLEOTIDE SEQUENCE [LARGE SCALE GENOMIC DNA]</scope>
    <source>
        <strain evidence="2">TTIB1903HZAU</strain>
        <tissue evidence="2">Muscle</tissue>
    </source>
</reference>
<sequence length="462" mass="52521">MMSLLYAVDECIKMCKAEELRLAETIRQCKDVLRSMRMCVTDVSELEPAGTKDDIIPEEKQEIELLNQVLKKALKIRSTSEARKELSSDSDFSTLPKKSRNKPAVNDDVKDGDKRKPVSSEFSSSQLNHRMRSAGGSVTRGEMWTRPVLVRKGSSAHPFVKGKQSVRKSVPVKISSTSQAKICDFKTTNGEGASDDQSMSNSCKPRCEDVPVSDKHQKSNEQWIQSPLLPLWKSQRTKQSRLWNKILTHQSKSVPERAHFTERLRSTFPSEWPSGCPGDARTKLEVLTQRCLDLTQSFHGELQNQEADQSRPARSEPGATVVRWYESTLMLEGLERMTEELLTCTDRQKKDWDKWSKRHSETPCPVRRRGEWDEPEGPSLPPVLFYANETELRELETRRFRVEQLQQAVKLHQAMSDSLSSYWTSMDSGTERPSAVVLRGLYSLLAEGGLQFPSLVLDSESE</sequence>
<feature type="compositionally biased region" description="Polar residues" evidence="1">
    <location>
        <begin position="191"/>
        <end position="203"/>
    </location>
</feature>
<evidence type="ECO:0000313" key="2">
    <source>
        <dbReference type="EMBL" id="KAA0706144.1"/>
    </source>
</evidence>
<proteinExistence type="predicted"/>
<organism evidence="2 3">
    <name type="scientific">Triplophysa tibetana</name>
    <dbReference type="NCBI Taxonomy" id="1572043"/>
    <lineage>
        <taxon>Eukaryota</taxon>
        <taxon>Metazoa</taxon>
        <taxon>Chordata</taxon>
        <taxon>Craniata</taxon>
        <taxon>Vertebrata</taxon>
        <taxon>Euteleostomi</taxon>
        <taxon>Actinopterygii</taxon>
        <taxon>Neopterygii</taxon>
        <taxon>Teleostei</taxon>
        <taxon>Ostariophysi</taxon>
        <taxon>Cypriniformes</taxon>
        <taxon>Nemacheilidae</taxon>
        <taxon>Triplophysa</taxon>
    </lineage>
</organism>
<feature type="region of interest" description="Disordered" evidence="1">
    <location>
        <begin position="191"/>
        <end position="214"/>
    </location>
</feature>
<dbReference type="InterPro" id="IPR031518">
    <property type="entry name" value="DUF4693"/>
</dbReference>
<comment type="caution">
    <text evidence="2">The sequence shown here is derived from an EMBL/GenBank/DDBJ whole genome shotgun (WGS) entry which is preliminary data.</text>
</comment>
<dbReference type="AlphaFoldDB" id="A0A5A9N847"/>
<keyword evidence="3" id="KW-1185">Reference proteome</keyword>
<dbReference type="EMBL" id="SOYY01000021">
    <property type="protein sequence ID" value="KAA0706144.1"/>
    <property type="molecule type" value="Genomic_DNA"/>
</dbReference>
<feature type="compositionally biased region" description="Basic and acidic residues" evidence="1">
    <location>
        <begin position="105"/>
        <end position="118"/>
    </location>
</feature>
<feature type="compositionally biased region" description="Basic and acidic residues" evidence="1">
    <location>
        <begin position="205"/>
        <end position="214"/>
    </location>
</feature>
<evidence type="ECO:0000256" key="1">
    <source>
        <dbReference type="SAM" id="MobiDB-lite"/>
    </source>
</evidence>
<evidence type="ECO:0008006" key="4">
    <source>
        <dbReference type="Google" id="ProtNLM"/>
    </source>
</evidence>
<accession>A0A5A9N847</accession>
<gene>
    <name evidence="2" type="ORF">E1301_Tti018323</name>
</gene>
<protein>
    <recommendedName>
        <fullName evidence="4">Tubulin epsilon and delta complex protein 2</fullName>
    </recommendedName>
</protein>
<feature type="region of interest" description="Disordered" evidence="1">
    <location>
        <begin position="85"/>
        <end position="138"/>
    </location>
</feature>
<name>A0A5A9N847_9TELE</name>
<dbReference type="Pfam" id="PF15764">
    <property type="entry name" value="DUF4693"/>
    <property type="match status" value="1"/>
</dbReference>
<dbReference type="PANTHER" id="PTHR14870">
    <property type="entry name" value="TUBULIN EPSILON AND DELTA COMPLEX PROTEIN 2"/>
    <property type="match status" value="1"/>
</dbReference>
<evidence type="ECO:0000313" key="3">
    <source>
        <dbReference type="Proteomes" id="UP000324632"/>
    </source>
</evidence>
<dbReference type="PANTHER" id="PTHR14870:SF1">
    <property type="entry name" value="TUBULIN EPSILON AND DELTA COMPLEX PROTEIN 2"/>
    <property type="match status" value="1"/>
</dbReference>